<evidence type="ECO:0000313" key="3">
    <source>
        <dbReference type="Proteomes" id="UP000298138"/>
    </source>
</evidence>
<feature type="region of interest" description="Disordered" evidence="1">
    <location>
        <begin position="77"/>
        <end position="124"/>
    </location>
</feature>
<accession>A0A4S2MUW1</accession>
<dbReference type="AlphaFoldDB" id="A0A4S2MUW1"/>
<gene>
    <name evidence="2" type="ORF">EX30DRAFT_349477</name>
</gene>
<organism evidence="2 3">
    <name type="scientific">Ascodesmis nigricans</name>
    <dbReference type="NCBI Taxonomy" id="341454"/>
    <lineage>
        <taxon>Eukaryota</taxon>
        <taxon>Fungi</taxon>
        <taxon>Dikarya</taxon>
        <taxon>Ascomycota</taxon>
        <taxon>Pezizomycotina</taxon>
        <taxon>Pezizomycetes</taxon>
        <taxon>Pezizales</taxon>
        <taxon>Ascodesmidaceae</taxon>
        <taxon>Ascodesmis</taxon>
    </lineage>
</organism>
<feature type="compositionally biased region" description="Polar residues" evidence="1">
    <location>
        <begin position="97"/>
        <end position="111"/>
    </location>
</feature>
<evidence type="ECO:0000313" key="2">
    <source>
        <dbReference type="EMBL" id="TGZ80331.1"/>
    </source>
</evidence>
<keyword evidence="3" id="KW-1185">Reference proteome</keyword>
<protein>
    <submittedName>
        <fullName evidence="2">Uncharacterized protein</fullName>
    </submittedName>
</protein>
<reference evidence="2 3" key="1">
    <citation type="submission" date="2019-04" db="EMBL/GenBank/DDBJ databases">
        <title>Comparative genomics and transcriptomics to analyze fruiting body development in filamentous ascomycetes.</title>
        <authorList>
            <consortium name="DOE Joint Genome Institute"/>
            <person name="Lutkenhaus R."/>
            <person name="Traeger S."/>
            <person name="Breuer J."/>
            <person name="Kuo A."/>
            <person name="Lipzen A."/>
            <person name="Pangilinan J."/>
            <person name="Dilworth D."/>
            <person name="Sandor L."/>
            <person name="Poggeler S."/>
            <person name="Barry K."/>
            <person name="Grigoriev I.V."/>
            <person name="Nowrousian M."/>
        </authorList>
    </citation>
    <scope>NUCLEOTIDE SEQUENCE [LARGE SCALE GENOMIC DNA]</scope>
    <source>
        <strain evidence="2 3">CBS 389.68</strain>
    </source>
</reference>
<sequence length="268" mass="30837">MALISPIHHNPRQLQHKRYDIEISTHQRHPTGQSLVSQKKMAYAYPMDSYKTQFHVSEHQHQEKLPHQLQLQSQLELQPPPPYSQKHELPDPIPSHPRSQTHSHTNNVNTISHRRKTSKHRGPYLTGWHDNLDKLDHDYSTGITIPNLNISVNLIMLSTTNPALTPAYLNPELHLLPLHSLQPQTSPEHHTGHHRILTVPILMLWIRLVIEWVQWGIKKIWGVVGIDGEQIRGMVWYAVVAKIVEVGFLGLEAGGKWGWGKWGWGWGL</sequence>
<dbReference type="Proteomes" id="UP000298138">
    <property type="component" value="Unassembled WGS sequence"/>
</dbReference>
<name>A0A4S2MUW1_9PEZI</name>
<evidence type="ECO:0000256" key="1">
    <source>
        <dbReference type="SAM" id="MobiDB-lite"/>
    </source>
</evidence>
<dbReference type="EMBL" id="ML220125">
    <property type="protein sequence ID" value="TGZ80331.1"/>
    <property type="molecule type" value="Genomic_DNA"/>
</dbReference>
<dbReference type="InParanoid" id="A0A4S2MUW1"/>
<feature type="compositionally biased region" description="Basic residues" evidence="1">
    <location>
        <begin position="112"/>
        <end position="122"/>
    </location>
</feature>
<proteinExistence type="predicted"/>